<dbReference type="AlphaFoldDB" id="A0A9D9E2M2"/>
<gene>
    <name evidence="2" type="ORF">IAA97_09790</name>
</gene>
<accession>A0A9D9E2M2</accession>
<proteinExistence type="predicted"/>
<evidence type="ECO:0000256" key="1">
    <source>
        <dbReference type="SAM" id="SignalP"/>
    </source>
</evidence>
<comment type="caution">
    <text evidence="2">The sequence shown here is derived from an EMBL/GenBank/DDBJ whole genome shotgun (WGS) entry which is preliminary data.</text>
</comment>
<protein>
    <recommendedName>
        <fullName evidence="4">Porin domain-containing protein</fullName>
    </recommendedName>
</protein>
<evidence type="ECO:0000313" key="2">
    <source>
        <dbReference type="EMBL" id="MBO8437248.1"/>
    </source>
</evidence>
<reference evidence="2" key="1">
    <citation type="submission" date="2020-10" db="EMBL/GenBank/DDBJ databases">
        <authorList>
            <person name="Gilroy R."/>
        </authorList>
    </citation>
    <scope>NUCLEOTIDE SEQUENCE</scope>
    <source>
        <strain evidence="2">7293</strain>
    </source>
</reference>
<feature type="chain" id="PRO_5039030315" description="Porin domain-containing protein" evidence="1">
    <location>
        <begin position="21"/>
        <end position="356"/>
    </location>
</feature>
<dbReference type="EMBL" id="JADIMT010000111">
    <property type="protein sequence ID" value="MBO8437248.1"/>
    <property type="molecule type" value="Genomic_DNA"/>
</dbReference>
<reference evidence="2" key="2">
    <citation type="journal article" date="2021" name="PeerJ">
        <title>Extensive microbial diversity within the chicken gut microbiome revealed by metagenomics and culture.</title>
        <authorList>
            <person name="Gilroy R."/>
            <person name="Ravi A."/>
            <person name="Getino M."/>
            <person name="Pursley I."/>
            <person name="Horton D.L."/>
            <person name="Alikhan N.F."/>
            <person name="Baker D."/>
            <person name="Gharbi K."/>
            <person name="Hall N."/>
            <person name="Watson M."/>
            <person name="Adriaenssens E.M."/>
            <person name="Foster-Nyarko E."/>
            <person name="Jarju S."/>
            <person name="Secka A."/>
            <person name="Antonio M."/>
            <person name="Oren A."/>
            <person name="Chaudhuri R.R."/>
            <person name="La Ragione R."/>
            <person name="Hildebrand F."/>
            <person name="Pallen M.J."/>
        </authorList>
    </citation>
    <scope>NUCLEOTIDE SEQUENCE</scope>
    <source>
        <strain evidence="2">7293</strain>
    </source>
</reference>
<evidence type="ECO:0000313" key="3">
    <source>
        <dbReference type="Proteomes" id="UP000823615"/>
    </source>
</evidence>
<sequence length="356" mass="37454">MKKVLVSLLVLALAMTSVFAAVNFSGEFVGGFAFKVGGPEDYVGMVYGQDGENTDTTKLNLGIADENGVWDLTLKGYFYADDRLFGSLNLDLAKLIAGDTAVSAKLGLTYGRLTGLRAYSMQKDFDRIRTADAFWASLNLAYAFDGGSVEAMVGGAPELMANGEKTPFGGNQGDFMASVKAAWNGLAVAGTYVLKGAVSDSSMGGTGDYGKGIAGGSIDVNLGSLIGTDFDFGLAASDKYSFGDKINMLAGAVYFGFDPAKVTVQYGLTTQEGTEAKHFLYAGVDVTAIENLALTVYGGAYDFAAESWYVGATGGYTVSNITFQLGLEYANNTSYKYDGTSDNGGFWIVPSIKIAF</sequence>
<keyword evidence="1" id="KW-0732">Signal</keyword>
<name>A0A9D9E2M2_9SPIO</name>
<organism evidence="2 3">
    <name type="scientific">Candidatus Ornithospirochaeta stercoripullorum</name>
    <dbReference type="NCBI Taxonomy" id="2840899"/>
    <lineage>
        <taxon>Bacteria</taxon>
        <taxon>Pseudomonadati</taxon>
        <taxon>Spirochaetota</taxon>
        <taxon>Spirochaetia</taxon>
        <taxon>Spirochaetales</taxon>
        <taxon>Spirochaetaceae</taxon>
        <taxon>Spirochaetaceae incertae sedis</taxon>
        <taxon>Candidatus Ornithospirochaeta</taxon>
    </lineage>
</organism>
<feature type="signal peptide" evidence="1">
    <location>
        <begin position="1"/>
        <end position="20"/>
    </location>
</feature>
<dbReference type="Proteomes" id="UP000823615">
    <property type="component" value="Unassembled WGS sequence"/>
</dbReference>
<evidence type="ECO:0008006" key="4">
    <source>
        <dbReference type="Google" id="ProtNLM"/>
    </source>
</evidence>